<organism evidence="3 4">
    <name type="scientific">Geothermobacter ehrlichii</name>
    <dbReference type="NCBI Taxonomy" id="213224"/>
    <lineage>
        <taxon>Bacteria</taxon>
        <taxon>Pseudomonadati</taxon>
        <taxon>Thermodesulfobacteriota</taxon>
        <taxon>Desulfuromonadia</taxon>
        <taxon>Desulfuromonadales</taxon>
        <taxon>Geothermobacteraceae</taxon>
        <taxon>Geothermobacter</taxon>
    </lineage>
</organism>
<evidence type="ECO:0000256" key="2">
    <source>
        <dbReference type="SAM" id="Phobius"/>
    </source>
</evidence>
<keyword evidence="2" id="KW-0472">Membrane</keyword>
<feature type="compositionally biased region" description="Basic and acidic residues" evidence="1">
    <location>
        <begin position="1"/>
        <end position="10"/>
    </location>
</feature>
<dbReference type="Proteomes" id="UP000324159">
    <property type="component" value="Unassembled WGS sequence"/>
</dbReference>
<sequence>MSGDHQDRTTHPHFTSMEAGPAPASFSPLPRAMGPVQVFFLCLLTSLATAVGTVWYYDQHYAQKIVAVDLKGFLQQQKDDYLNGRISEDDLNRRMNELEAFVDRIPENHSVILGDVVVRNIEVLKP</sequence>
<evidence type="ECO:0000313" key="3">
    <source>
        <dbReference type="EMBL" id="TYO96781.1"/>
    </source>
</evidence>
<dbReference type="EMBL" id="VNIB01000012">
    <property type="protein sequence ID" value="TYO96781.1"/>
    <property type="molecule type" value="Genomic_DNA"/>
</dbReference>
<accession>A0A5D3WIJ8</accession>
<gene>
    <name evidence="3" type="ORF">EDC39_11269</name>
</gene>
<dbReference type="AlphaFoldDB" id="A0A5D3WIJ8"/>
<comment type="caution">
    <text evidence="3">The sequence shown here is derived from an EMBL/GenBank/DDBJ whole genome shotgun (WGS) entry which is preliminary data.</text>
</comment>
<keyword evidence="2" id="KW-1133">Transmembrane helix</keyword>
<dbReference type="RefSeq" id="WP_187426783.1">
    <property type="nucleotide sequence ID" value="NZ_VNIB01000012.1"/>
</dbReference>
<evidence type="ECO:0000256" key="1">
    <source>
        <dbReference type="SAM" id="MobiDB-lite"/>
    </source>
</evidence>
<evidence type="ECO:0000313" key="4">
    <source>
        <dbReference type="Proteomes" id="UP000324159"/>
    </source>
</evidence>
<reference evidence="3 4" key="1">
    <citation type="submission" date="2019-07" db="EMBL/GenBank/DDBJ databases">
        <title>Genomic Encyclopedia of Type Strains, Phase IV (KMG-IV): sequencing the most valuable type-strain genomes for metagenomic binning, comparative biology and taxonomic classification.</title>
        <authorList>
            <person name="Goeker M."/>
        </authorList>
    </citation>
    <scope>NUCLEOTIDE SEQUENCE [LARGE SCALE GENOMIC DNA]</scope>
    <source>
        <strain evidence="3 4">SS015</strain>
    </source>
</reference>
<feature type="region of interest" description="Disordered" evidence="1">
    <location>
        <begin position="1"/>
        <end position="22"/>
    </location>
</feature>
<keyword evidence="4" id="KW-1185">Reference proteome</keyword>
<proteinExistence type="predicted"/>
<protein>
    <submittedName>
        <fullName evidence="3">Uncharacterized protein</fullName>
    </submittedName>
</protein>
<name>A0A5D3WIJ8_9BACT</name>
<feature type="transmembrane region" description="Helical" evidence="2">
    <location>
        <begin position="36"/>
        <end position="57"/>
    </location>
</feature>
<keyword evidence="2" id="KW-0812">Transmembrane</keyword>